<dbReference type="EC" id="6.1.1.14" evidence="10"/>
<evidence type="ECO:0000256" key="7">
    <source>
        <dbReference type="ARBA" id="ARBA00022917"/>
    </source>
</evidence>
<dbReference type="SUPFAM" id="SSF109604">
    <property type="entry name" value="HD-domain/PDEase-like"/>
    <property type="match status" value="1"/>
</dbReference>
<name>A0A9X3WFS9_9BACI</name>
<dbReference type="GO" id="GO:0006426">
    <property type="term" value="P:glycyl-tRNA aminoacylation"/>
    <property type="evidence" value="ECO:0007669"/>
    <property type="project" value="UniProtKB-UniRule"/>
</dbReference>
<feature type="domain" description="DALR anticodon binding" evidence="11">
    <location>
        <begin position="583"/>
        <end position="695"/>
    </location>
</feature>
<dbReference type="InterPro" id="IPR006194">
    <property type="entry name" value="Gly-tRNA-synth_heterodimer"/>
</dbReference>
<comment type="subcellular location">
    <subcellularLocation>
        <location evidence="1 10">Cytoplasm</location>
    </subcellularLocation>
</comment>
<evidence type="ECO:0000313" key="12">
    <source>
        <dbReference type="EMBL" id="MDC3419037.1"/>
    </source>
</evidence>
<evidence type="ECO:0000256" key="1">
    <source>
        <dbReference type="ARBA" id="ARBA00004496"/>
    </source>
</evidence>
<keyword evidence="4 10" id="KW-0436">Ligase</keyword>
<dbReference type="PANTHER" id="PTHR30075:SF2">
    <property type="entry name" value="GLYCINE--TRNA LIGASE, CHLOROPLASTIC_MITOCHONDRIAL 2"/>
    <property type="match status" value="1"/>
</dbReference>
<keyword evidence="5 10" id="KW-0547">Nucleotide-binding</keyword>
<comment type="caution">
    <text evidence="12">The sequence shown here is derived from an EMBL/GenBank/DDBJ whole genome shotgun (WGS) entry which is preliminary data.</text>
</comment>
<dbReference type="Pfam" id="PF02092">
    <property type="entry name" value="tRNA_synt_2f"/>
    <property type="match status" value="1"/>
</dbReference>
<evidence type="ECO:0000259" key="11">
    <source>
        <dbReference type="Pfam" id="PF05746"/>
    </source>
</evidence>
<evidence type="ECO:0000256" key="2">
    <source>
        <dbReference type="ARBA" id="ARBA00008226"/>
    </source>
</evidence>
<evidence type="ECO:0000256" key="6">
    <source>
        <dbReference type="ARBA" id="ARBA00022840"/>
    </source>
</evidence>
<evidence type="ECO:0000256" key="8">
    <source>
        <dbReference type="ARBA" id="ARBA00023146"/>
    </source>
</evidence>
<keyword evidence="13" id="KW-1185">Reference proteome</keyword>
<dbReference type="InterPro" id="IPR015944">
    <property type="entry name" value="Gly-tRNA-synth_bsu"/>
</dbReference>
<keyword evidence="7 10" id="KW-0648">Protein biosynthesis</keyword>
<dbReference type="GO" id="GO:0006420">
    <property type="term" value="P:arginyl-tRNA aminoacylation"/>
    <property type="evidence" value="ECO:0007669"/>
    <property type="project" value="InterPro"/>
</dbReference>
<dbReference type="InterPro" id="IPR008909">
    <property type="entry name" value="DALR_anticod-bd"/>
</dbReference>
<comment type="subunit">
    <text evidence="10">Tetramer of two alpha and two beta subunits.</text>
</comment>
<evidence type="ECO:0000256" key="10">
    <source>
        <dbReference type="HAMAP-Rule" id="MF_00255"/>
    </source>
</evidence>
<reference evidence="12" key="1">
    <citation type="submission" date="2022-06" db="EMBL/GenBank/DDBJ databases">
        <title>Aquibacillus sp. a new bacterium isolated from soil saline samples.</title>
        <authorList>
            <person name="Galisteo C."/>
            <person name="De La Haba R."/>
            <person name="Sanchez-Porro C."/>
            <person name="Ventosa A."/>
        </authorList>
    </citation>
    <scope>NUCLEOTIDE SEQUENCE</scope>
    <source>
        <strain evidence="12">JCM 12387</strain>
    </source>
</reference>
<dbReference type="Proteomes" id="UP001145072">
    <property type="component" value="Unassembled WGS sequence"/>
</dbReference>
<organism evidence="12 13">
    <name type="scientific">Aquibacillus koreensis</name>
    <dbReference type="NCBI Taxonomy" id="279446"/>
    <lineage>
        <taxon>Bacteria</taxon>
        <taxon>Bacillati</taxon>
        <taxon>Bacillota</taxon>
        <taxon>Bacilli</taxon>
        <taxon>Bacillales</taxon>
        <taxon>Bacillaceae</taxon>
        <taxon>Aquibacillus</taxon>
    </lineage>
</organism>
<keyword evidence="3 10" id="KW-0963">Cytoplasm</keyword>
<gene>
    <name evidence="10 12" type="primary">glyS</name>
    <name evidence="12" type="ORF">NC661_01425</name>
</gene>
<dbReference type="GO" id="GO:0004820">
    <property type="term" value="F:glycine-tRNA ligase activity"/>
    <property type="evidence" value="ECO:0007669"/>
    <property type="project" value="UniProtKB-UniRule"/>
</dbReference>
<protein>
    <recommendedName>
        <fullName evidence="10">Glycine--tRNA ligase beta subunit</fullName>
        <ecNumber evidence="10">6.1.1.14</ecNumber>
    </recommendedName>
    <alternativeName>
        <fullName evidence="10">Glycyl-tRNA synthetase beta subunit</fullName>
        <shortName evidence="10">GlyRS</shortName>
    </alternativeName>
</protein>
<dbReference type="PRINTS" id="PR01045">
    <property type="entry name" value="TRNASYNTHGB"/>
</dbReference>
<evidence type="ECO:0000256" key="4">
    <source>
        <dbReference type="ARBA" id="ARBA00022598"/>
    </source>
</evidence>
<dbReference type="GO" id="GO:0005829">
    <property type="term" value="C:cytosol"/>
    <property type="evidence" value="ECO:0007669"/>
    <property type="project" value="TreeGrafter"/>
</dbReference>
<dbReference type="PANTHER" id="PTHR30075">
    <property type="entry name" value="GLYCYL-TRNA SYNTHETASE"/>
    <property type="match status" value="1"/>
</dbReference>
<dbReference type="GO" id="GO:0005524">
    <property type="term" value="F:ATP binding"/>
    <property type="evidence" value="ECO:0007669"/>
    <property type="project" value="UniProtKB-UniRule"/>
</dbReference>
<evidence type="ECO:0000313" key="13">
    <source>
        <dbReference type="Proteomes" id="UP001145072"/>
    </source>
</evidence>
<dbReference type="RefSeq" id="WP_259871414.1">
    <property type="nucleotide sequence ID" value="NZ_JAMQJZ010000001.1"/>
</dbReference>
<keyword evidence="8 10" id="KW-0030">Aminoacyl-tRNA synthetase</keyword>
<comment type="similarity">
    <text evidence="2 10">Belongs to the class-II aminoacyl-tRNA synthetase family.</text>
</comment>
<dbReference type="AlphaFoldDB" id="A0A9X3WFS9"/>
<dbReference type="PROSITE" id="PS50861">
    <property type="entry name" value="AA_TRNA_LIGASE_II_GLYAB"/>
    <property type="match status" value="1"/>
</dbReference>
<dbReference type="NCBIfam" id="TIGR00211">
    <property type="entry name" value="glyS"/>
    <property type="match status" value="1"/>
</dbReference>
<sequence length="695" mass="79205">MTVSNVLFEIGLEEMPARFLNDAQKQLETKTKQWLEELRLPYKQVKSYVTPRRLSIVITDLVKKQPDIEEEAKGPAKKIALDNEGNWSKAAIGFSKGQGQSAEDIYFKDVNGTEYAFVTKFIEGKSTTELLPSFKEVITSLTFPKNMRWSNLSIRFVRPIRWIVALNDEEVIPLEIAGVEASNTTFGHRFLGEKIEISDASDYENTLKNQYVIVDPGAREKLILSQIDDLKQKQNWDIIVDQDLLNEVRHLVEYPTVFFGTFSEDFLAIPEEVLITSMKEHQRYFPVRSVNGELLPFFVAVRNGDARFIENVAKGNEKVLKARLSDARFFYEEDQKQTIDANLNKLEKMVFQENLGTIAQKVERVVNISKKIAAHLKVDEQIEKNTIRTAEICKFDLVTNMVNEFTELQGIMGEKYARLFGENENVAKAINEHYMPRHSKDNLPSTTEGAIVSVADKIDTIIGCISVGIIPSGSQDPYALRRQALGILQIINVQKWNITLEDLFNLTLTIHASHNIRTRDEKEIRSDVAAFFKARAAFIMKDTNVEQDVVDAVLTSGIGNFSYAIQKAQLLAAKRQDNAFKEVQEALVRVLNLASKGEDLGVKEELFENEYEKNLYASYKQIIDEYEKAIANHLVQEPLNILGTLSKPIHDFFDHTMVMADDKKLKDNRLSLLNKIAALIHAFADLNKIQWKQQM</sequence>
<dbReference type="EMBL" id="JAMQJZ010000001">
    <property type="protein sequence ID" value="MDC3419037.1"/>
    <property type="molecule type" value="Genomic_DNA"/>
</dbReference>
<evidence type="ECO:0000256" key="3">
    <source>
        <dbReference type="ARBA" id="ARBA00022490"/>
    </source>
</evidence>
<accession>A0A9X3WFS9</accession>
<evidence type="ECO:0000256" key="5">
    <source>
        <dbReference type="ARBA" id="ARBA00022741"/>
    </source>
</evidence>
<dbReference type="Pfam" id="PF05746">
    <property type="entry name" value="DALR_1"/>
    <property type="match status" value="1"/>
</dbReference>
<keyword evidence="6 10" id="KW-0067">ATP-binding</keyword>
<evidence type="ECO:0000256" key="9">
    <source>
        <dbReference type="ARBA" id="ARBA00047937"/>
    </source>
</evidence>
<proteinExistence type="inferred from homology"/>
<dbReference type="HAMAP" id="MF_00255">
    <property type="entry name" value="Gly_tRNA_synth_beta"/>
    <property type="match status" value="1"/>
</dbReference>
<dbReference type="GO" id="GO:0004814">
    <property type="term" value="F:arginine-tRNA ligase activity"/>
    <property type="evidence" value="ECO:0007669"/>
    <property type="project" value="InterPro"/>
</dbReference>
<comment type="catalytic activity">
    <reaction evidence="9 10">
        <text>tRNA(Gly) + glycine + ATP = glycyl-tRNA(Gly) + AMP + diphosphate</text>
        <dbReference type="Rhea" id="RHEA:16013"/>
        <dbReference type="Rhea" id="RHEA-COMP:9664"/>
        <dbReference type="Rhea" id="RHEA-COMP:9683"/>
        <dbReference type="ChEBI" id="CHEBI:30616"/>
        <dbReference type="ChEBI" id="CHEBI:33019"/>
        <dbReference type="ChEBI" id="CHEBI:57305"/>
        <dbReference type="ChEBI" id="CHEBI:78442"/>
        <dbReference type="ChEBI" id="CHEBI:78522"/>
        <dbReference type="ChEBI" id="CHEBI:456215"/>
        <dbReference type="EC" id="6.1.1.14"/>
    </reaction>
</comment>